<dbReference type="GO" id="GO:0004386">
    <property type="term" value="F:helicase activity"/>
    <property type="evidence" value="ECO:0007669"/>
    <property type="project" value="UniProtKB-KW"/>
</dbReference>
<dbReference type="InterPro" id="IPR000330">
    <property type="entry name" value="SNF2_N"/>
</dbReference>
<keyword evidence="3" id="KW-0547">Nucleotide-binding</keyword>
<keyword evidence="9" id="KW-0175">Coiled coil</keyword>
<feature type="compositionally biased region" description="Acidic residues" evidence="10">
    <location>
        <begin position="15"/>
        <end position="38"/>
    </location>
</feature>
<evidence type="ECO:0000259" key="12">
    <source>
        <dbReference type="PROSITE" id="PS51194"/>
    </source>
</evidence>
<dbReference type="PROSITE" id="PS51194">
    <property type="entry name" value="HELICASE_CTER"/>
    <property type="match status" value="1"/>
</dbReference>
<evidence type="ECO:0000256" key="6">
    <source>
        <dbReference type="ARBA" id="ARBA00022840"/>
    </source>
</evidence>
<dbReference type="SMART" id="SM00487">
    <property type="entry name" value="DEXDc"/>
    <property type="match status" value="1"/>
</dbReference>
<feature type="compositionally biased region" description="Acidic residues" evidence="10">
    <location>
        <begin position="1182"/>
        <end position="1192"/>
    </location>
</feature>
<dbReference type="GO" id="GO:0005634">
    <property type="term" value="C:nucleus"/>
    <property type="evidence" value="ECO:0007669"/>
    <property type="project" value="UniProtKB-SubCell"/>
</dbReference>
<evidence type="ECO:0000256" key="7">
    <source>
        <dbReference type="ARBA" id="ARBA00023125"/>
    </source>
</evidence>
<feature type="coiled-coil region" evidence="9">
    <location>
        <begin position="64"/>
        <end position="156"/>
    </location>
</feature>
<dbReference type="InterPro" id="IPR027417">
    <property type="entry name" value="P-loop_NTPase"/>
</dbReference>
<dbReference type="Gene3D" id="3.40.50.10810">
    <property type="entry name" value="Tandem AAA-ATPase domain"/>
    <property type="match status" value="2"/>
</dbReference>
<feature type="region of interest" description="Disordered" evidence="10">
    <location>
        <begin position="386"/>
        <end position="445"/>
    </location>
</feature>
<reference evidence="13" key="1">
    <citation type="submission" date="2011-08" db="EMBL/GenBank/DDBJ databases">
        <authorList>
            <person name="Xu D.-C."/>
            <person name="Zhang C.-L."/>
        </authorList>
    </citation>
    <scope>NUCLEOTIDE SEQUENCE</scope>
</reference>
<dbReference type="CDD" id="cd18793">
    <property type="entry name" value="SF2_C_SNF"/>
    <property type="match status" value="1"/>
</dbReference>
<feature type="region of interest" description="Disordered" evidence="10">
    <location>
        <begin position="1"/>
        <end position="62"/>
    </location>
</feature>
<evidence type="ECO:0000313" key="13">
    <source>
        <dbReference type="EMBL" id="AFK13833.1"/>
    </source>
</evidence>
<dbReference type="GO" id="GO:0005524">
    <property type="term" value="F:ATP binding"/>
    <property type="evidence" value="ECO:0007669"/>
    <property type="project" value="UniProtKB-KW"/>
</dbReference>
<dbReference type="InterPro" id="IPR044574">
    <property type="entry name" value="ARIP4-like"/>
</dbReference>
<evidence type="ECO:0000256" key="3">
    <source>
        <dbReference type="ARBA" id="ARBA00022741"/>
    </source>
</evidence>
<feature type="compositionally biased region" description="Low complexity" evidence="10">
    <location>
        <begin position="583"/>
        <end position="592"/>
    </location>
</feature>
<dbReference type="EMBL" id="JN606071">
    <property type="protein sequence ID" value="AFK13833.1"/>
    <property type="molecule type" value="Genomic_DNA"/>
</dbReference>
<feature type="domain" description="Helicase ATP-binding" evidence="11">
    <location>
        <begin position="795"/>
        <end position="1049"/>
    </location>
</feature>
<dbReference type="InterPro" id="IPR014001">
    <property type="entry name" value="Helicase_ATP-bd"/>
</dbReference>
<keyword evidence="4" id="KW-0378">Hydrolase</keyword>
<sequence>MERKDSDLEDNNEKVDDDDGVYEDSFLEVSSEEDEEVALDGSVSELEASEHGIPNFTLTSDEMAPLTEEEIEELVDELIEKESKAAEAQEALEEESLQKVEQEVREELAANLQGNDLDKAVADEMAAFREEWEATLDELETESAHLLEQLDGANVDLPSIYKWIESNAPNGCLTEAWKKRIHWVGTEVASDAVESIKNAEKDLQILRPVRRYLHAYLSLSFLIAWVTFFCGEGSTGNPGVEWSSLNKLFSDHSSKEDIAFGSKQWASVYLASTPQQAAAMGLKFPGVEEVEEIDDIDDDPSDPFVADAIANEKELDLSEEQRKKYKKVKEEDDLSFDQKLQLHLNRRRRRKRIEQNSRHAEGVLSDNEVATCHDSKVAELGNCGLSADDLEENNSPSGDSSERQPNEPSCGSKRACEDEELDHEAKRSRTGILESDSETQTPNRNFIDSREANDMVVEEDLFAQEIDNEAMKVDTSLENVYEKFFCTTCGKVTKEICEHPLLKVIVCGQCKCFIEAKIRCCLKVLKVLDPGCIRKLKSNRNSEACSISRLEGTSAVPQQRMACMTHEDLLQQLTLKLEKAVGSPDSTVFSSDSDTDSSDDEDGASTSTNRTGKKKIRRILDDTELGEETKRKIAMEKERQERLKSLKAQFSSIPMMMNASTCNGSLPEGASSEVLGDPSTGFIVNVVREEGEDAVRIPPSISAKLKTHQRTIRTEAIFPDSLRLTALLPIVIAIVARTRGGIVANKSSVEFESYLSSESLGLVSVRFKTRIPKYTFQVAGIRFMWENIIQSIRNVKAGDKGLGCILAHTMGLGKTFQVIAFLYTAMRGANLGLKTALVVTPVNVLHNWRQEFKKWEPREFKPLRVYMLEDKSRFSPDKPYLQACSIFVPGCSANLFPSLLVGASFEAEALPYNIGGNNAPLICDLKGEAVRVAGNSCMCATFREQQRAELLMKWRRKGGVFLMGYSSFRNLSLGKNMKDRKSAKEICYALQEGPDILVCDEAHIIKNTKAEITQALKLVKCQRRIALTGSPLQNNLMEYYCMVDFVREGFLGSMHEFRNRFQNPIEYGQHANSTANDVRIMNQRSHILYEQLKGFVQRMDMSVVKKDLPPKTVFVVAVKSSSLQRKLYKKFLDVHGFTGHKASCEGIRKNFFAAYQALSQICNHPWILQMMKDRGYAKREDSPDDSSSDENMDSNLGIGEKAKAKTDKGFLHEGWWDNLLNQYNHQEIEYSGKMVLLLDILTMCTEIGDKALVFSQSIATLDLIESYLSKLPRLEGSERQRLVDAFNNPQNGRVKCTLISTRAGALGINLYAANRVVIIDGSWNPTHDLQAIYRAWRYGQKKPVYAYRLVAHGTLEEKIYKRQVKKEGLAARVVDRQQVLRSMSKEEISDLFNFGDDENLDLLPDLIEKNGHMIETFNCKKVENSSKLSSCDCPRSCSSDKLMEKLLDRHRLRWIMNFHEHETLLQENEEEKLTKEEQDLAWEVFRRSMAWPEVQRAPADIEWQEVRRVPVDESTFEQKQSTLNTTSILQERSDVSNPLANIPTRYSMQARRCTNISHLYTLRFQGTKVGCTTVCGGCGEEISWEALNRDSK</sequence>
<dbReference type="InterPro" id="IPR001650">
    <property type="entry name" value="Helicase_C-like"/>
</dbReference>
<dbReference type="PANTHER" id="PTHR45797">
    <property type="entry name" value="RAD54-LIKE"/>
    <property type="match status" value="1"/>
</dbReference>
<organism evidence="13">
    <name type="scientific">Beta vulgaris subsp. vulgaris</name>
    <name type="common">Beet</name>
    <dbReference type="NCBI Taxonomy" id="3555"/>
    <lineage>
        <taxon>Eukaryota</taxon>
        <taxon>Viridiplantae</taxon>
        <taxon>Streptophyta</taxon>
        <taxon>Embryophyta</taxon>
        <taxon>Tracheophyta</taxon>
        <taxon>Spermatophyta</taxon>
        <taxon>Magnoliopsida</taxon>
        <taxon>eudicotyledons</taxon>
        <taxon>Gunneridae</taxon>
        <taxon>Pentapetalae</taxon>
        <taxon>Caryophyllales</taxon>
        <taxon>Chenopodiaceae</taxon>
        <taxon>Betoideae</taxon>
        <taxon>Beta</taxon>
    </lineage>
</organism>
<dbReference type="Pfam" id="PF00176">
    <property type="entry name" value="SNF2-rel_dom"/>
    <property type="match status" value="1"/>
</dbReference>
<dbReference type="GO" id="GO:0003677">
    <property type="term" value="F:DNA binding"/>
    <property type="evidence" value="ECO:0007669"/>
    <property type="project" value="UniProtKB-KW"/>
</dbReference>
<dbReference type="InterPro" id="IPR049730">
    <property type="entry name" value="SNF2/RAD54-like_C"/>
</dbReference>
<evidence type="ECO:0000256" key="9">
    <source>
        <dbReference type="SAM" id="Coils"/>
    </source>
</evidence>
<evidence type="ECO:0000256" key="1">
    <source>
        <dbReference type="ARBA" id="ARBA00004123"/>
    </source>
</evidence>
<keyword evidence="6" id="KW-0067">ATP-binding</keyword>
<dbReference type="Gene3D" id="3.40.50.300">
    <property type="entry name" value="P-loop containing nucleotide triphosphate hydrolases"/>
    <property type="match status" value="1"/>
</dbReference>
<comment type="similarity">
    <text evidence="2">Belongs to the SNF2/RAD54 helicase family.</text>
</comment>
<keyword evidence="8" id="KW-0539">Nucleus</keyword>
<accession>J3SHR5</accession>
<name>J3SHR5_BETVV</name>
<dbReference type="Pfam" id="PF00271">
    <property type="entry name" value="Helicase_C"/>
    <property type="match status" value="1"/>
</dbReference>
<feature type="compositionally biased region" description="Acidic residues" evidence="10">
    <location>
        <begin position="593"/>
        <end position="603"/>
    </location>
</feature>
<evidence type="ECO:0000256" key="10">
    <source>
        <dbReference type="SAM" id="MobiDB-lite"/>
    </source>
</evidence>
<keyword evidence="7" id="KW-0238">DNA-binding</keyword>
<evidence type="ECO:0000256" key="8">
    <source>
        <dbReference type="ARBA" id="ARBA00023242"/>
    </source>
</evidence>
<evidence type="ECO:0000256" key="2">
    <source>
        <dbReference type="ARBA" id="ARBA00007025"/>
    </source>
</evidence>
<keyword evidence="5" id="KW-0347">Helicase</keyword>
<evidence type="ECO:0000259" key="11">
    <source>
        <dbReference type="PROSITE" id="PS51192"/>
    </source>
</evidence>
<comment type="subcellular location">
    <subcellularLocation>
        <location evidence="1">Nucleus</location>
    </subcellularLocation>
</comment>
<dbReference type="SMART" id="SM00490">
    <property type="entry name" value="HELICc"/>
    <property type="match status" value="1"/>
</dbReference>
<dbReference type="PROSITE" id="PS51192">
    <property type="entry name" value="HELICASE_ATP_BIND_1"/>
    <property type="match status" value="1"/>
</dbReference>
<feature type="region of interest" description="Disordered" evidence="10">
    <location>
        <begin position="1177"/>
        <end position="1198"/>
    </location>
</feature>
<dbReference type="GO" id="GO:0016887">
    <property type="term" value="F:ATP hydrolysis activity"/>
    <property type="evidence" value="ECO:0007669"/>
    <property type="project" value="InterPro"/>
</dbReference>
<feature type="compositionally biased region" description="Basic and acidic residues" evidence="10">
    <location>
        <begin position="1"/>
        <end position="14"/>
    </location>
</feature>
<evidence type="ECO:0000256" key="5">
    <source>
        <dbReference type="ARBA" id="ARBA00022806"/>
    </source>
</evidence>
<dbReference type="SUPFAM" id="SSF52540">
    <property type="entry name" value="P-loop containing nucleoside triphosphate hydrolases"/>
    <property type="match status" value="2"/>
</dbReference>
<dbReference type="PANTHER" id="PTHR45797:SF1">
    <property type="entry name" value="HELICASE ARIP4"/>
    <property type="match status" value="1"/>
</dbReference>
<feature type="region of interest" description="Disordered" evidence="10">
    <location>
        <begin position="583"/>
        <end position="615"/>
    </location>
</feature>
<feature type="domain" description="Helicase C-terminal" evidence="12">
    <location>
        <begin position="1236"/>
        <end position="1388"/>
    </location>
</feature>
<protein>
    <submittedName>
        <fullName evidence="13">SNF2 domain-containing protein ATRX/CHR20</fullName>
    </submittedName>
</protein>
<dbReference type="InterPro" id="IPR038718">
    <property type="entry name" value="SNF2-like_sf"/>
</dbReference>
<proteinExistence type="inferred from homology"/>
<evidence type="ECO:0000256" key="4">
    <source>
        <dbReference type="ARBA" id="ARBA00022801"/>
    </source>
</evidence>